<accession>A0ABP9VNS2</accession>
<evidence type="ECO:0000313" key="2">
    <source>
        <dbReference type="Proteomes" id="UP001416858"/>
    </source>
</evidence>
<proteinExistence type="predicted"/>
<dbReference type="Proteomes" id="UP001416858">
    <property type="component" value="Unassembled WGS sequence"/>
</dbReference>
<evidence type="ECO:0000313" key="1">
    <source>
        <dbReference type="EMBL" id="GAA5506821.1"/>
    </source>
</evidence>
<gene>
    <name evidence="1" type="ORF">Rcae01_02274</name>
</gene>
<dbReference type="EMBL" id="BAABRO010000004">
    <property type="protein sequence ID" value="GAA5506821.1"/>
    <property type="molecule type" value="Genomic_DNA"/>
</dbReference>
<name>A0ABP9VNS2_9BACT</name>
<comment type="caution">
    <text evidence="1">The sequence shown here is derived from an EMBL/GenBank/DDBJ whole genome shotgun (WGS) entry which is preliminary data.</text>
</comment>
<keyword evidence="2" id="KW-1185">Reference proteome</keyword>
<sequence length="134" mass="15276">MRQTTPGEGEYLVDCNGCKESNECPRDDGTSTDRASAAKIRSNVPTACMRESVGLGHAATIETVWSSFYPDAKPRLLRSLGCEFRFELVQLADHRGRMRCQTNRFSLRYYRIFVIAHREIASCAGIEQRRIVWQ</sequence>
<reference evidence="1 2" key="1">
    <citation type="submission" date="2024-02" db="EMBL/GenBank/DDBJ databases">
        <title>Rhodopirellula caenicola NBRC 110016.</title>
        <authorList>
            <person name="Ichikawa N."/>
            <person name="Katano-Makiyama Y."/>
            <person name="Hidaka K."/>
        </authorList>
    </citation>
    <scope>NUCLEOTIDE SEQUENCE [LARGE SCALE GENOMIC DNA]</scope>
    <source>
        <strain evidence="1 2">NBRC 110016</strain>
    </source>
</reference>
<protein>
    <submittedName>
        <fullName evidence="1">Uncharacterized protein</fullName>
    </submittedName>
</protein>
<organism evidence="1 2">
    <name type="scientific">Novipirellula caenicola</name>
    <dbReference type="NCBI Taxonomy" id="1536901"/>
    <lineage>
        <taxon>Bacteria</taxon>
        <taxon>Pseudomonadati</taxon>
        <taxon>Planctomycetota</taxon>
        <taxon>Planctomycetia</taxon>
        <taxon>Pirellulales</taxon>
        <taxon>Pirellulaceae</taxon>
        <taxon>Novipirellula</taxon>
    </lineage>
</organism>